<reference evidence="2 3" key="2">
    <citation type="journal article" date="2013" name="Plant Cell Physiol.">
        <title>Rice Annotation Project Database (RAP-DB): an integrative and interactive database for rice genomics.</title>
        <authorList>
            <person name="Sakai H."/>
            <person name="Lee S.S."/>
            <person name="Tanaka T."/>
            <person name="Numa H."/>
            <person name="Kim J."/>
            <person name="Kawahara Y."/>
            <person name="Wakimoto H."/>
            <person name="Yang C.C."/>
            <person name="Iwamoto M."/>
            <person name="Abe T."/>
            <person name="Yamada Y."/>
            <person name="Muto A."/>
            <person name="Inokuchi H."/>
            <person name="Ikemura T."/>
            <person name="Matsumoto T."/>
            <person name="Sasaki T."/>
            <person name="Itoh T."/>
        </authorList>
    </citation>
    <scope>NUCLEOTIDE SEQUENCE [LARGE SCALE GENOMIC DNA]</scope>
    <source>
        <strain evidence="3">cv. Nipponbare</strain>
    </source>
</reference>
<name>A0A0P0XYV4_ORYSJ</name>
<keyword evidence="3" id="KW-1185">Reference proteome</keyword>
<organism evidence="2 3">
    <name type="scientific">Oryza sativa subsp. japonica</name>
    <name type="common">Rice</name>
    <dbReference type="NCBI Taxonomy" id="39947"/>
    <lineage>
        <taxon>Eukaryota</taxon>
        <taxon>Viridiplantae</taxon>
        <taxon>Streptophyta</taxon>
        <taxon>Embryophyta</taxon>
        <taxon>Tracheophyta</taxon>
        <taxon>Spermatophyta</taxon>
        <taxon>Magnoliopsida</taxon>
        <taxon>Liliopsida</taxon>
        <taxon>Poales</taxon>
        <taxon>Poaceae</taxon>
        <taxon>BOP clade</taxon>
        <taxon>Oryzoideae</taxon>
        <taxon>Oryzeae</taxon>
        <taxon>Oryzinae</taxon>
        <taxon>Oryza</taxon>
        <taxon>Oryza sativa</taxon>
    </lineage>
</organism>
<dbReference type="PaxDb" id="39947-A0A0P0XYV4"/>
<reference evidence="3" key="1">
    <citation type="journal article" date="2005" name="Nature">
        <title>The map-based sequence of the rice genome.</title>
        <authorList>
            <consortium name="International rice genome sequencing project (IRGSP)"/>
            <person name="Matsumoto T."/>
            <person name="Wu J."/>
            <person name="Kanamori H."/>
            <person name="Katayose Y."/>
            <person name="Fujisawa M."/>
            <person name="Namiki N."/>
            <person name="Mizuno H."/>
            <person name="Yamamoto K."/>
            <person name="Antonio B.A."/>
            <person name="Baba T."/>
            <person name="Sakata K."/>
            <person name="Nagamura Y."/>
            <person name="Aoki H."/>
            <person name="Arikawa K."/>
            <person name="Arita K."/>
            <person name="Bito T."/>
            <person name="Chiden Y."/>
            <person name="Fujitsuka N."/>
            <person name="Fukunaka R."/>
            <person name="Hamada M."/>
            <person name="Harada C."/>
            <person name="Hayashi A."/>
            <person name="Hijishita S."/>
            <person name="Honda M."/>
            <person name="Hosokawa S."/>
            <person name="Ichikawa Y."/>
            <person name="Idonuma A."/>
            <person name="Iijima M."/>
            <person name="Ikeda M."/>
            <person name="Ikeno M."/>
            <person name="Ito K."/>
            <person name="Ito S."/>
            <person name="Ito T."/>
            <person name="Ito Y."/>
            <person name="Ito Y."/>
            <person name="Iwabuchi A."/>
            <person name="Kamiya K."/>
            <person name="Karasawa W."/>
            <person name="Kurita K."/>
            <person name="Katagiri S."/>
            <person name="Kikuta A."/>
            <person name="Kobayashi H."/>
            <person name="Kobayashi N."/>
            <person name="Machita K."/>
            <person name="Maehara T."/>
            <person name="Masukawa M."/>
            <person name="Mizubayashi T."/>
            <person name="Mukai Y."/>
            <person name="Nagasaki H."/>
            <person name="Nagata Y."/>
            <person name="Naito S."/>
            <person name="Nakashima M."/>
            <person name="Nakama Y."/>
            <person name="Nakamichi Y."/>
            <person name="Nakamura M."/>
            <person name="Meguro A."/>
            <person name="Negishi M."/>
            <person name="Ohta I."/>
            <person name="Ohta T."/>
            <person name="Okamoto M."/>
            <person name="Ono N."/>
            <person name="Saji S."/>
            <person name="Sakaguchi M."/>
            <person name="Sakai K."/>
            <person name="Shibata M."/>
            <person name="Shimokawa T."/>
            <person name="Song J."/>
            <person name="Takazaki Y."/>
            <person name="Terasawa K."/>
            <person name="Tsugane M."/>
            <person name="Tsuji K."/>
            <person name="Ueda S."/>
            <person name="Waki K."/>
            <person name="Yamagata H."/>
            <person name="Yamamoto M."/>
            <person name="Yamamoto S."/>
            <person name="Yamane H."/>
            <person name="Yoshiki S."/>
            <person name="Yoshihara R."/>
            <person name="Yukawa K."/>
            <person name="Zhong H."/>
            <person name="Yano M."/>
            <person name="Yuan Q."/>
            <person name="Ouyang S."/>
            <person name="Liu J."/>
            <person name="Jones K.M."/>
            <person name="Gansberger K."/>
            <person name="Moffat K."/>
            <person name="Hill J."/>
            <person name="Bera J."/>
            <person name="Fadrosh D."/>
            <person name="Jin S."/>
            <person name="Johri S."/>
            <person name="Kim M."/>
            <person name="Overton L."/>
            <person name="Reardon M."/>
            <person name="Tsitrin T."/>
            <person name="Vuong H."/>
            <person name="Weaver B."/>
            <person name="Ciecko A."/>
            <person name="Tallon L."/>
            <person name="Jackson J."/>
            <person name="Pai G."/>
            <person name="Aken S.V."/>
            <person name="Utterback T."/>
            <person name="Reidmuller S."/>
            <person name="Feldblyum T."/>
            <person name="Hsiao J."/>
            <person name="Zismann V."/>
            <person name="Iobst S."/>
            <person name="de Vazeille A.R."/>
            <person name="Buell C.R."/>
            <person name="Ying K."/>
            <person name="Li Y."/>
            <person name="Lu T."/>
            <person name="Huang Y."/>
            <person name="Zhao Q."/>
            <person name="Feng Q."/>
            <person name="Zhang L."/>
            <person name="Zhu J."/>
            <person name="Weng Q."/>
            <person name="Mu J."/>
            <person name="Lu Y."/>
            <person name="Fan D."/>
            <person name="Liu Y."/>
            <person name="Guan J."/>
            <person name="Zhang Y."/>
            <person name="Yu S."/>
            <person name="Liu X."/>
            <person name="Zhang Y."/>
            <person name="Hong G."/>
            <person name="Han B."/>
            <person name="Choisne N."/>
            <person name="Demange N."/>
            <person name="Orjeda G."/>
            <person name="Samain S."/>
            <person name="Cattolico L."/>
            <person name="Pelletier E."/>
            <person name="Couloux A."/>
            <person name="Segurens B."/>
            <person name="Wincker P."/>
            <person name="D'Hont A."/>
            <person name="Scarpelli C."/>
            <person name="Weissenbach J."/>
            <person name="Salanoubat M."/>
            <person name="Quetier F."/>
            <person name="Yu Y."/>
            <person name="Kim H.R."/>
            <person name="Rambo T."/>
            <person name="Currie J."/>
            <person name="Collura K."/>
            <person name="Luo M."/>
            <person name="Yang T."/>
            <person name="Ammiraju J.S.S."/>
            <person name="Engler F."/>
            <person name="Soderlund C."/>
            <person name="Wing R.A."/>
            <person name="Palmer L.E."/>
            <person name="de la Bastide M."/>
            <person name="Spiegel L."/>
            <person name="Nascimento L."/>
            <person name="Zutavern T."/>
            <person name="O'Shaughnessy A."/>
            <person name="Dike S."/>
            <person name="Dedhia N."/>
            <person name="Preston R."/>
            <person name="Balija V."/>
            <person name="McCombie W.R."/>
            <person name="Chow T."/>
            <person name="Chen H."/>
            <person name="Chung M."/>
            <person name="Chen C."/>
            <person name="Shaw J."/>
            <person name="Wu H."/>
            <person name="Hsiao K."/>
            <person name="Chao Y."/>
            <person name="Chu M."/>
            <person name="Cheng C."/>
            <person name="Hour A."/>
            <person name="Lee P."/>
            <person name="Lin S."/>
            <person name="Lin Y."/>
            <person name="Liou J."/>
            <person name="Liu S."/>
            <person name="Hsing Y."/>
            <person name="Raghuvanshi S."/>
            <person name="Mohanty A."/>
            <person name="Bharti A.K."/>
            <person name="Gaur A."/>
            <person name="Gupta V."/>
            <person name="Kumar D."/>
            <person name="Ravi V."/>
            <person name="Vij S."/>
            <person name="Kapur A."/>
            <person name="Khurana P."/>
            <person name="Khurana P."/>
            <person name="Khurana J.P."/>
            <person name="Tyagi A.K."/>
            <person name="Gaikwad K."/>
            <person name="Singh A."/>
            <person name="Dalal V."/>
            <person name="Srivastava S."/>
            <person name="Dixit A."/>
            <person name="Pal A.K."/>
            <person name="Ghazi I.A."/>
            <person name="Yadav M."/>
            <person name="Pandit A."/>
            <person name="Bhargava A."/>
            <person name="Sureshbabu K."/>
            <person name="Batra K."/>
            <person name="Sharma T.R."/>
            <person name="Mohapatra T."/>
            <person name="Singh N.K."/>
            <person name="Messing J."/>
            <person name="Nelson A.B."/>
            <person name="Fuks G."/>
            <person name="Kavchok S."/>
            <person name="Keizer G."/>
            <person name="Linton E."/>
            <person name="Llaca V."/>
            <person name="Song R."/>
            <person name="Tanyolac B."/>
            <person name="Young S."/>
            <person name="Ho-Il K."/>
            <person name="Hahn J.H."/>
            <person name="Sangsakoo G."/>
            <person name="Vanavichit A."/>
            <person name="de Mattos Luiz.A.T."/>
            <person name="Zimmer P.D."/>
            <person name="Malone G."/>
            <person name="Dellagostin O."/>
            <person name="de Oliveira A.C."/>
            <person name="Bevan M."/>
            <person name="Bancroft I."/>
            <person name="Minx P."/>
            <person name="Cordum H."/>
            <person name="Wilson R."/>
            <person name="Cheng Z."/>
            <person name="Jin W."/>
            <person name="Jiang J."/>
            <person name="Leong S.A."/>
            <person name="Iwama H."/>
            <person name="Gojobori T."/>
            <person name="Itoh T."/>
            <person name="Niimura Y."/>
            <person name="Fujii Y."/>
            <person name="Habara T."/>
            <person name="Sakai H."/>
            <person name="Sato Y."/>
            <person name="Wilson G."/>
            <person name="Kumar K."/>
            <person name="McCouch S."/>
            <person name="Juretic N."/>
            <person name="Hoen D."/>
            <person name="Wright S."/>
            <person name="Bruskiewich R."/>
            <person name="Bureau T."/>
            <person name="Miyao A."/>
            <person name="Hirochika H."/>
            <person name="Nishikawa T."/>
            <person name="Kadowaki K."/>
            <person name="Sugiura M."/>
            <person name="Burr B."/>
            <person name="Sasaki T."/>
        </authorList>
    </citation>
    <scope>NUCLEOTIDE SEQUENCE [LARGE SCALE GENOMIC DNA]</scope>
    <source>
        <strain evidence="3">cv. Nipponbare</strain>
    </source>
</reference>
<dbReference type="InParanoid" id="A0A0P0XYV4"/>
<gene>
    <name evidence="2" type="ordered locus">Os11g0152275</name>
    <name evidence="2" type="ORF">OSNPB_110152275</name>
</gene>
<reference evidence="2 3" key="3">
    <citation type="journal article" date="2013" name="Rice">
        <title>Improvement of the Oryza sativa Nipponbare reference genome using next generation sequence and optical map data.</title>
        <authorList>
            <person name="Kawahara Y."/>
            <person name="de la Bastide M."/>
            <person name="Hamilton J.P."/>
            <person name="Kanamori H."/>
            <person name="McCombie W.R."/>
            <person name="Ouyang S."/>
            <person name="Schwartz D.C."/>
            <person name="Tanaka T."/>
            <person name="Wu J."/>
            <person name="Zhou S."/>
            <person name="Childs K.L."/>
            <person name="Davidson R.M."/>
            <person name="Lin H."/>
            <person name="Quesada-Ocampo L."/>
            <person name="Vaillancourt B."/>
            <person name="Sakai H."/>
            <person name="Lee S.S."/>
            <person name="Kim J."/>
            <person name="Numa H."/>
            <person name="Itoh T."/>
            <person name="Buell C.R."/>
            <person name="Matsumoto T."/>
        </authorList>
    </citation>
    <scope>NUCLEOTIDE SEQUENCE [LARGE SCALE GENOMIC DNA]</scope>
    <source>
        <strain evidence="3">cv. Nipponbare</strain>
    </source>
</reference>
<evidence type="ECO:0000256" key="1">
    <source>
        <dbReference type="SAM" id="MobiDB-lite"/>
    </source>
</evidence>
<proteinExistence type="predicted"/>
<protein>
    <submittedName>
        <fullName evidence="2">Os11g0152275 protein</fullName>
    </submittedName>
</protein>
<evidence type="ECO:0000313" key="3">
    <source>
        <dbReference type="Proteomes" id="UP000059680"/>
    </source>
</evidence>
<dbReference type="EMBL" id="AP014967">
    <property type="protein sequence ID" value="BAT12724.1"/>
    <property type="molecule type" value="Genomic_DNA"/>
</dbReference>
<accession>A0A0P0XYV4</accession>
<evidence type="ECO:0000313" key="2">
    <source>
        <dbReference type="EMBL" id="BAT12724.1"/>
    </source>
</evidence>
<dbReference type="Proteomes" id="UP000059680">
    <property type="component" value="Chromosome 11"/>
</dbReference>
<sequence length="103" mass="10705">MTPSSMAPLTSRRPAPAPPPPVTSHYRLRPGAPRAAGALLDAAATCTLWPCAPPPPCSRAADTQSPHWWLGALLKPVAIGVVVFDSGGGKAGGEKRELARHRP</sequence>
<feature type="region of interest" description="Disordered" evidence="1">
    <location>
        <begin position="1"/>
        <end position="29"/>
    </location>
</feature>
<dbReference type="AlphaFoldDB" id="A0A0P0XYV4"/>